<gene>
    <name evidence="2" type="ORF">Q5707_38970</name>
</gene>
<keyword evidence="1" id="KW-0812">Transmembrane</keyword>
<evidence type="ECO:0000313" key="2">
    <source>
        <dbReference type="EMBL" id="WLF51542.1"/>
    </source>
</evidence>
<dbReference type="Proteomes" id="UP001231166">
    <property type="component" value="Plasmid pRho-VOC14-C86"/>
</dbReference>
<evidence type="ECO:0000313" key="3">
    <source>
        <dbReference type="Proteomes" id="UP001231166"/>
    </source>
</evidence>
<feature type="transmembrane region" description="Helical" evidence="1">
    <location>
        <begin position="34"/>
        <end position="51"/>
    </location>
</feature>
<accession>A0AAX3YQ15</accession>
<feature type="transmembrane region" description="Helical" evidence="1">
    <location>
        <begin position="58"/>
        <end position="78"/>
    </location>
</feature>
<dbReference type="AlphaFoldDB" id="A0AAX3YQ15"/>
<reference evidence="2" key="1">
    <citation type="submission" date="2023-07" db="EMBL/GenBank/DDBJ databases">
        <title>Genomic analysis of Rhodococcus opacus VOC-14 with glycol ethers degradation activity.</title>
        <authorList>
            <person name="Narkevich D.A."/>
            <person name="Hlushen A.M."/>
            <person name="Akhremchuk A.E."/>
            <person name="Sikolenko M.A."/>
            <person name="Valentovich L.N."/>
        </authorList>
    </citation>
    <scope>NUCLEOTIDE SEQUENCE</scope>
    <source>
        <strain evidence="2">VOC-14</strain>
        <plasmid evidence="2">pRho-VOC14-C86</plasmid>
    </source>
</reference>
<keyword evidence="1" id="KW-1133">Transmembrane helix</keyword>
<geneLocation type="plasmid" evidence="2 3">
    <name>pRho-VOC14-C86</name>
</geneLocation>
<name>A0AAX3YQ15_RHOOP</name>
<protein>
    <submittedName>
        <fullName evidence="2">Uncharacterized protein</fullName>
    </submittedName>
</protein>
<evidence type="ECO:0000256" key="1">
    <source>
        <dbReference type="SAM" id="Phobius"/>
    </source>
</evidence>
<organism evidence="2 3">
    <name type="scientific">Rhodococcus opacus</name>
    <name type="common">Nocardia opaca</name>
    <dbReference type="NCBI Taxonomy" id="37919"/>
    <lineage>
        <taxon>Bacteria</taxon>
        <taxon>Bacillati</taxon>
        <taxon>Actinomycetota</taxon>
        <taxon>Actinomycetes</taxon>
        <taxon>Mycobacteriales</taxon>
        <taxon>Nocardiaceae</taxon>
        <taxon>Rhodococcus</taxon>
    </lineage>
</organism>
<sequence>MNTAFTVGLGVLLAGGLLGPVAQRSSNPWRIREWALALVIVACPILIYAAITSDVSTILKVLLVATMTGLLAVCAWTLQRISQRE</sequence>
<keyword evidence="2" id="KW-0614">Plasmid</keyword>
<proteinExistence type="predicted"/>
<dbReference type="RefSeq" id="WP_304710741.1">
    <property type="nucleotide sequence ID" value="NZ_CP130955.1"/>
</dbReference>
<keyword evidence="1" id="KW-0472">Membrane</keyword>
<dbReference type="EMBL" id="CP130955">
    <property type="protein sequence ID" value="WLF51542.1"/>
    <property type="molecule type" value="Genomic_DNA"/>
</dbReference>